<dbReference type="Gene3D" id="3.90.1140.10">
    <property type="entry name" value="Cyclic phosphodiesterase"/>
    <property type="match status" value="1"/>
</dbReference>
<feature type="domain" description="Phosphoesterase HXTX" evidence="3">
    <location>
        <begin position="108"/>
        <end position="183"/>
    </location>
</feature>
<feature type="short sequence motif" description="HXTX 2" evidence="2">
    <location>
        <begin position="135"/>
        <end position="138"/>
    </location>
</feature>
<evidence type="ECO:0000259" key="3">
    <source>
        <dbReference type="Pfam" id="PF02834"/>
    </source>
</evidence>
<evidence type="ECO:0000256" key="2">
    <source>
        <dbReference type="HAMAP-Rule" id="MF_01940"/>
    </source>
</evidence>
<protein>
    <recommendedName>
        <fullName evidence="2">RNA 2',3'-cyclic phosphodiesterase</fullName>
        <shortName evidence="2">RNA 2',3'-CPDase</shortName>
        <ecNumber evidence="2">3.1.4.58</ecNumber>
    </recommendedName>
</protein>
<proteinExistence type="inferred from homology"/>
<dbReference type="InterPro" id="IPR014051">
    <property type="entry name" value="Phosphoesterase_HXTX"/>
</dbReference>
<dbReference type="Pfam" id="PF02834">
    <property type="entry name" value="LigT_PEase"/>
    <property type="match status" value="2"/>
</dbReference>
<dbReference type="PANTHER" id="PTHR35561">
    <property type="entry name" value="RNA 2',3'-CYCLIC PHOSPHODIESTERASE"/>
    <property type="match status" value="1"/>
</dbReference>
<gene>
    <name evidence="4" type="primary">thpR</name>
    <name evidence="4" type="ORF">ENU21_02785</name>
</gene>
<organism evidence="4">
    <name type="scientific">Thermofilum pendens</name>
    <dbReference type="NCBI Taxonomy" id="2269"/>
    <lineage>
        <taxon>Archaea</taxon>
        <taxon>Thermoproteota</taxon>
        <taxon>Thermoprotei</taxon>
        <taxon>Thermofilales</taxon>
        <taxon>Thermofilaceae</taxon>
        <taxon>Thermofilum</taxon>
    </lineage>
</organism>
<feature type="active site" description="Proton acceptor" evidence="2">
    <location>
        <position position="135"/>
    </location>
</feature>
<keyword evidence="1 2" id="KW-0378">Hydrolase</keyword>
<dbReference type="NCBIfam" id="TIGR02258">
    <property type="entry name" value="2_5_ligase"/>
    <property type="match status" value="1"/>
</dbReference>
<feature type="short sequence motif" description="HXTX 1" evidence="2">
    <location>
        <begin position="48"/>
        <end position="51"/>
    </location>
</feature>
<comment type="catalytic activity">
    <reaction evidence="2">
        <text>a 3'-end 2',3'-cyclophospho-ribonucleotide-RNA + H2O = a 3'-end 2'-phospho-ribonucleotide-RNA + H(+)</text>
        <dbReference type="Rhea" id="RHEA:11828"/>
        <dbReference type="Rhea" id="RHEA-COMP:10464"/>
        <dbReference type="Rhea" id="RHEA-COMP:17353"/>
        <dbReference type="ChEBI" id="CHEBI:15377"/>
        <dbReference type="ChEBI" id="CHEBI:15378"/>
        <dbReference type="ChEBI" id="CHEBI:83064"/>
        <dbReference type="ChEBI" id="CHEBI:173113"/>
        <dbReference type="EC" id="3.1.4.58"/>
    </reaction>
</comment>
<dbReference type="AlphaFoldDB" id="A0A7C4HA74"/>
<dbReference type="EMBL" id="DTBQ01000079">
    <property type="protein sequence ID" value="HGM46668.1"/>
    <property type="molecule type" value="Genomic_DNA"/>
</dbReference>
<comment type="function">
    <text evidence="2">Hydrolyzes RNA 2',3'-cyclic phosphodiester to an RNA 2'-phosphomonoester.</text>
</comment>
<accession>A0A7C4HA74</accession>
<comment type="similarity">
    <text evidence="2">Belongs to the 2H phosphoesterase superfamily. ThpR family.</text>
</comment>
<dbReference type="HAMAP" id="MF_01940">
    <property type="entry name" value="RNA_CPDase"/>
    <property type="match status" value="1"/>
</dbReference>
<dbReference type="InterPro" id="IPR009097">
    <property type="entry name" value="Cyclic_Pdiesterase"/>
</dbReference>
<feature type="domain" description="Phosphoesterase HXTX" evidence="3">
    <location>
        <begin position="24"/>
        <end position="97"/>
    </location>
</feature>
<comment type="caution">
    <text evidence="4">The sequence shown here is derived from an EMBL/GenBank/DDBJ whole genome shotgun (WGS) entry which is preliminary data.</text>
</comment>
<dbReference type="InterPro" id="IPR004175">
    <property type="entry name" value="RNA_CPDase"/>
</dbReference>
<dbReference type="SUPFAM" id="SSF55144">
    <property type="entry name" value="LigT-like"/>
    <property type="match status" value="1"/>
</dbReference>
<evidence type="ECO:0000313" key="4">
    <source>
        <dbReference type="EMBL" id="HGM46668.1"/>
    </source>
</evidence>
<dbReference type="GO" id="GO:0004113">
    <property type="term" value="F:2',3'-cyclic-nucleotide 3'-phosphodiesterase activity"/>
    <property type="evidence" value="ECO:0007669"/>
    <property type="project" value="InterPro"/>
</dbReference>
<dbReference type="PANTHER" id="PTHR35561:SF1">
    <property type="entry name" value="RNA 2',3'-CYCLIC PHOSPHODIESTERASE"/>
    <property type="match status" value="1"/>
</dbReference>
<feature type="active site" description="Proton donor" evidence="2">
    <location>
        <position position="48"/>
    </location>
</feature>
<reference evidence="4" key="1">
    <citation type="journal article" date="2020" name="mSystems">
        <title>Genome- and Community-Level Interaction Insights into Carbon Utilization and Element Cycling Functions of Hydrothermarchaeota in Hydrothermal Sediment.</title>
        <authorList>
            <person name="Zhou Z."/>
            <person name="Liu Y."/>
            <person name="Xu W."/>
            <person name="Pan J."/>
            <person name="Luo Z.H."/>
            <person name="Li M."/>
        </authorList>
    </citation>
    <scope>NUCLEOTIDE SEQUENCE</scope>
    <source>
        <strain evidence="4">SpSt-649</strain>
    </source>
</reference>
<evidence type="ECO:0000256" key="1">
    <source>
        <dbReference type="ARBA" id="ARBA00022801"/>
    </source>
</evidence>
<sequence length="194" mass="21498">MRRTGELLRVFVAVKVDNPLVVGRVSQIQQDLGRAGLRAKFVEPENLHITLRFIGEVPQAGVELLRQKLAGIRYKPFTMLLKGVGGFPTMSSPRVLWLGVEKGALQLEELARAVNRVVNSLKLGKEEPEERFTPHLTIARLKGPLTPEARKILAGLSEAVLGEQPVDCFYLLRSTLTPSGPIYTTIEKYALTES</sequence>
<dbReference type="GO" id="GO:0008664">
    <property type="term" value="F:RNA 2',3'-cyclic 3'-phosphodiesterase activity"/>
    <property type="evidence" value="ECO:0007669"/>
    <property type="project" value="UniProtKB-EC"/>
</dbReference>
<dbReference type="EC" id="3.1.4.58" evidence="2"/>
<name>A0A7C4HA74_THEPE</name>